<evidence type="ECO:0000259" key="2">
    <source>
        <dbReference type="Pfam" id="PF16297"/>
    </source>
</evidence>
<feature type="region of interest" description="Disordered" evidence="1">
    <location>
        <begin position="340"/>
        <end position="409"/>
    </location>
</feature>
<evidence type="ECO:0000313" key="4">
    <source>
        <dbReference type="Proteomes" id="UP000289152"/>
    </source>
</evidence>
<dbReference type="InterPro" id="IPR032549">
    <property type="entry name" value="DUF4939"/>
</dbReference>
<feature type="compositionally biased region" description="Pro residues" evidence="1">
    <location>
        <begin position="44"/>
        <end position="54"/>
    </location>
</feature>
<dbReference type="InterPro" id="IPR032567">
    <property type="entry name" value="RTL1-rel"/>
</dbReference>
<dbReference type="Proteomes" id="UP000289152">
    <property type="component" value="Unassembled WGS sequence"/>
</dbReference>
<name>A0A4Q1BAK1_TREME</name>
<reference evidence="3 4" key="1">
    <citation type="submission" date="2016-06" db="EMBL/GenBank/DDBJ databases">
        <title>Evolution of pathogenesis and genome organization in the Tremellales.</title>
        <authorList>
            <person name="Cuomo C."/>
            <person name="Litvintseva A."/>
            <person name="Heitman J."/>
            <person name="Chen Y."/>
            <person name="Sun S."/>
            <person name="Springer D."/>
            <person name="Dromer F."/>
            <person name="Young S."/>
            <person name="Zeng Q."/>
            <person name="Chapman S."/>
            <person name="Gujja S."/>
            <person name="Saif S."/>
            <person name="Birren B."/>
        </authorList>
    </citation>
    <scope>NUCLEOTIDE SEQUENCE [LARGE SCALE GENOMIC DNA]</scope>
    <source>
        <strain evidence="3 4">ATCC 28783</strain>
    </source>
</reference>
<dbReference type="PANTHER" id="PTHR15503:SF22">
    <property type="entry name" value="TRANSPOSON TY3-I GAG POLYPROTEIN"/>
    <property type="match status" value="1"/>
</dbReference>
<evidence type="ECO:0000256" key="1">
    <source>
        <dbReference type="SAM" id="MobiDB-lite"/>
    </source>
</evidence>
<feature type="domain" description="DUF4939" evidence="2">
    <location>
        <begin position="173"/>
        <end position="259"/>
    </location>
</feature>
<sequence>MSRPGETVEETERRMLEELRQSLGPLPGAIDTPEGSTQGDEFYPPLPLESPPQPTGLSEPPTVRTGSEGSGQTPRPREKDTEGGLSSAGSEEVGRTEEEATTQKMMLAMMNMMMEMNRDMIAERRRREEQEKKKEQETVGGIVEGISEGVRFAMGRQASATPGIAEIGGGIKLPLPDLWRGERSKLAAFISECEVHFKINARKFPTDRVKIFFMISHLRETPLLAVQPDFPKDDPPEHLLDYKKFIQYLKTNFGDPDEEGTAARGINELRQNGLASAYFAAFQRYVAVLGWGDDGNLVYRAKNGLKGHLLDEIARHGKVFKTVRELIEFVVPMDNRLHQRRMEKENERKRKETKDQGEKKEEVSRGGERGSQEKWQSTAKIEGVQPKGTNGGRAIPTDVDELNRRWPRP</sequence>
<dbReference type="PANTHER" id="PTHR15503">
    <property type="entry name" value="LDOC1 RELATED"/>
    <property type="match status" value="1"/>
</dbReference>
<protein>
    <recommendedName>
        <fullName evidence="2">DUF4939 domain-containing protein</fullName>
    </recommendedName>
</protein>
<dbReference type="VEuPathDB" id="FungiDB:TREMEDRAFT_26982"/>
<dbReference type="VEuPathDB" id="FungiDB:TREMEDRAFT_64121"/>
<feature type="compositionally biased region" description="Basic and acidic residues" evidence="1">
    <location>
        <begin position="10"/>
        <end position="20"/>
    </location>
</feature>
<dbReference type="InParanoid" id="A0A4Q1BAK1"/>
<organism evidence="3 4">
    <name type="scientific">Tremella mesenterica</name>
    <name type="common">Jelly fungus</name>
    <dbReference type="NCBI Taxonomy" id="5217"/>
    <lineage>
        <taxon>Eukaryota</taxon>
        <taxon>Fungi</taxon>
        <taxon>Dikarya</taxon>
        <taxon>Basidiomycota</taxon>
        <taxon>Agaricomycotina</taxon>
        <taxon>Tremellomycetes</taxon>
        <taxon>Tremellales</taxon>
        <taxon>Tremellaceae</taxon>
        <taxon>Tremella</taxon>
    </lineage>
</organism>
<dbReference type="STRING" id="5217.A0A4Q1BAK1"/>
<feature type="non-terminal residue" evidence="3">
    <location>
        <position position="409"/>
    </location>
</feature>
<dbReference type="EMBL" id="SDIL01000163">
    <property type="protein sequence ID" value="RXK35037.1"/>
    <property type="molecule type" value="Genomic_DNA"/>
</dbReference>
<gene>
    <name evidence="3" type="ORF">M231_07715</name>
</gene>
<feature type="region of interest" description="Disordered" evidence="1">
    <location>
        <begin position="1"/>
        <end position="100"/>
    </location>
</feature>
<dbReference type="AlphaFoldDB" id="A0A4Q1BAK1"/>
<comment type="caution">
    <text evidence="3">The sequence shown here is derived from an EMBL/GenBank/DDBJ whole genome shotgun (WGS) entry which is preliminary data.</text>
</comment>
<dbReference type="OrthoDB" id="5582182at2759"/>
<evidence type="ECO:0000313" key="3">
    <source>
        <dbReference type="EMBL" id="RXK35037.1"/>
    </source>
</evidence>
<dbReference type="VEuPathDB" id="FungiDB:TREMEDRAFT_61547"/>
<accession>A0A4Q1BAK1</accession>
<keyword evidence="4" id="KW-1185">Reference proteome</keyword>
<proteinExistence type="predicted"/>
<feature type="compositionally biased region" description="Polar residues" evidence="1">
    <location>
        <begin position="64"/>
        <end position="73"/>
    </location>
</feature>
<dbReference type="Pfam" id="PF16297">
    <property type="entry name" value="DUF4939"/>
    <property type="match status" value="1"/>
</dbReference>
<feature type="compositionally biased region" description="Basic and acidic residues" evidence="1">
    <location>
        <begin position="340"/>
        <end position="372"/>
    </location>
</feature>